<keyword evidence="1" id="KW-0472">Membrane</keyword>
<evidence type="ECO:0000313" key="2">
    <source>
        <dbReference type="EMBL" id="RAK16488.1"/>
    </source>
</evidence>
<evidence type="ECO:0008006" key="4">
    <source>
        <dbReference type="Google" id="ProtNLM"/>
    </source>
</evidence>
<feature type="transmembrane region" description="Helical" evidence="1">
    <location>
        <begin position="138"/>
        <end position="158"/>
    </location>
</feature>
<dbReference type="OrthoDB" id="193051at2"/>
<evidence type="ECO:0000313" key="3">
    <source>
        <dbReference type="Proteomes" id="UP000249165"/>
    </source>
</evidence>
<keyword evidence="1" id="KW-0812">Transmembrane</keyword>
<comment type="caution">
    <text evidence="2">The sequence shown here is derived from an EMBL/GenBank/DDBJ whole genome shotgun (WGS) entry which is preliminary data.</text>
</comment>
<gene>
    <name evidence="2" type="ORF">ATI53_102024</name>
</gene>
<dbReference type="InterPro" id="IPR022584">
    <property type="entry name" value="DUF2937"/>
</dbReference>
<dbReference type="EMBL" id="QLMG01000020">
    <property type="protein sequence ID" value="RAK16488.1"/>
    <property type="molecule type" value="Genomic_DNA"/>
</dbReference>
<reference evidence="2 3" key="1">
    <citation type="submission" date="2018-06" db="EMBL/GenBank/DDBJ databases">
        <title>Genomic Encyclopedia of Archaeal and Bacterial Type Strains, Phase II (KMG-II): from individual species to whole genera.</title>
        <authorList>
            <person name="Goeker M."/>
        </authorList>
    </citation>
    <scope>NUCLEOTIDE SEQUENCE [LARGE SCALE GENOMIC DNA]</scope>
    <source>
        <strain evidence="2 3">DSM 22011</strain>
    </source>
</reference>
<organism evidence="2 3">
    <name type="scientific">Salipiger aestuarii</name>
    <dbReference type="NCBI Taxonomy" id="568098"/>
    <lineage>
        <taxon>Bacteria</taxon>
        <taxon>Pseudomonadati</taxon>
        <taxon>Pseudomonadota</taxon>
        <taxon>Alphaproteobacteria</taxon>
        <taxon>Rhodobacterales</taxon>
        <taxon>Roseobacteraceae</taxon>
        <taxon>Salipiger</taxon>
    </lineage>
</organism>
<protein>
    <recommendedName>
        <fullName evidence="4">DUF2937 family protein</fullName>
    </recommendedName>
</protein>
<keyword evidence="3" id="KW-1185">Reference proteome</keyword>
<dbReference type="Pfam" id="PF11157">
    <property type="entry name" value="DUF2937"/>
    <property type="match status" value="1"/>
</dbReference>
<evidence type="ECO:0000256" key="1">
    <source>
        <dbReference type="SAM" id="Phobius"/>
    </source>
</evidence>
<keyword evidence="1" id="KW-1133">Transmembrane helix</keyword>
<dbReference type="RefSeq" id="WP_009503474.1">
    <property type="nucleotide sequence ID" value="NZ_LIGL01000018.1"/>
</dbReference>
<sequence>MITRAITQAIALAAGLTGAVGLSQFPEFSQQYTQRLGGAVDELSRVVARFDSDAAALGLSRGEALRQLSTAGDFGAARARSMRETIMRETRLASDLAALDGAGPFMRARLAAHMGDREIAARAWAAYRPAVPATFEGLSYAGVGFGLGWLGIALLAGVGRRILRRKARPAPSSC</sequence>
<dbReference type="AlphaFoldDB" id="A0A327Y5U5"/>
<proteinExistence type="predicted"/>
<name>A0A327Y5U5_9RHOB</name>
<accession>A0A327Y5U5</accession>
<dbReference type="Proteomes" id="UP000249165">
    <property type="component" value="Unassembled WGS sequence"/>
</dbReference>